<keyword evidence="5" id="KW-0012">Acyltransferase</keyword>
<dbReference type="EC" id="2.3.1.30" evidence="2"/>
<sequence>MSNITTILPNESFDIQGIVQALRDVRVTSLEHRHRRNKPPKLPSRKALQAVIDGLSAALFPNRLGAPGLKEEGIDYFVGFTLDTALRELNTQIQLELRYSADTDHDKTPSVEAALNKARAFAKSLPKIRKLLDTDLDAAFQGDPAARSLDEVLVCYPGISAIIHYRLAHELHKLGLPLIARIISELAHSATGIDIHPGATIDEGFFIDHGTGVVIGETALIGRHVRLYQAVTLGAKRFPTDEQGHLIKGSARHPVLEDDVVIYAGATILGRITIGAGSVIGGNVWLTRSVPPNSQITQAKTQVSATDDVAQ</sequence>
<dbReference type="GO" id="GO:0009001">
    <property type="term" value="F:serine O-acetyltransferase activity"/>
    <property type="evidence" value="ECO:0007669"/>
    <property type="project" value="UniProtKB-EC"/>
</dbReference>
<dbReference type="InterPro" id="IPR001451">
    <property type="entry name" value="Hexapep"/>
</dbReference>
<keyword evidence="3" id="KW-0028">Amino-acid biosynthesis</keyword>
<dbReference type="SUPFAM" id="SSF51161">
    <property type="entry name" value="Trimeric LpxA-like enzymes"/>
    <property type="match status" value="1"/>
</dbReference>
<evidence type="ECO:0000256" key="2">
    <source>
        <dbReference type="ARBA" id="ARBA00013266"/>
    </source>
</evidence>
<dbReference type="CDD" id="cd03354">
    <property type="entry name" value="LbH_SAT"/>
    <property type="match status" value="1"/>
</dbReference>
<comment type="similarity">
    <text evidence="1">Belongs to the transferase hexapeptide repeat family.</text>
</comment>
<protein>
    <recommendedName>
        <fullName evidence="2">serine O-acetyltransferase</fullName>
        <ecNumber evidence="2">2.3.1.30</ecNumber>
    </recommendedName>
</protein>
<dbReference type="Gene3D" id="2.160.10.10">
    <property type="entry name" value="Hexapeptide repeat proteins"/>
    <property type="match status" value="1"/>
</dbReference>
<name>A0A4Y9VTG2_9PROT</name>
<keyword evidence="4 7" id="KW-0808">Transferase</keyword>
<gene>
    <name evidence="7" type="ORF">C3Y98_07370</name>
</gene>
<dbReference type="Pfam" id="PF00132">
    <property type="entry name" value="Hexapep"/>
    <property type="match status" value="1"/>
</dbReference>
<dbReference type="PANTHER" id="PTHR42811">
    <property type="entry name" value="SERINE ACETYLTRANSFERASE"/>
    <property type="match status" value="1"/>
</dbReference>
<comment type="catalytic activity">
    <reaction evidence="6">
        <text>L-serine + acetyl-CoA = O-acetyl-L-serine + CoA</text>
        <dbReference type="Rhea" id="RHEA:24560"/>
        <dbReference type="ChEBI" id="CHEBI:33384"/>
        <dbReference type="ChEBI" id="CHEBI:57287"/>
        <dbReference type="ChEBI" id="CHEBI:57288"/>
        <dbReference type="ChEBI" id="CHEBI:58340"/>
        <dbReference type="EC" id="2.3.1.30"/>
    </reaction>
</comment>
<accession>A0A4Y9VTG2</accession>
<reference evidence="7 8" key="1">
    <citation type="submission" date="2018-02" db="EMBL/GenBank/DDBJ databases">
        <title>A novel lanthanide dependent methylotroph, Methylotenera sp. La3113.</title>
        <authorList>
            <person name="Lv H."/>
            <person name="Tani A."/>
        </authorList>
    </citation>
    <scope>NUCLEOTIDE SEQUENCE [LARGE SCALE GENOMIC DNA]</scope>
    <source>
        <strain evidence="7 8">La3113</strain>
    </source>
</reference>
<evidence type="ECO:0000256" key="4">
    <source>
        <dbReference type="ARBA" id="ARBA00022679"/>
    </source>
</evidence>
<evidence type="ECO:0000256" key="3">
    <source>
        <dbReference type="ARBA" id="ARBA00022605"/>
    </source>
</evidence>
<dbReference type="OrthoDB" id="9801456at2"/>
<dbReference type="RefSeq" id="WP_135277690.1">
    <property type="nucleotide sequence ID" value="NZ_PQVH01000008.1"/>
</dbReference>
<evidence type="ECO:0000313" key="7">
    <source>
        <dbReference type="EMBL" id="TFW71891.1"/>
    </source>
</evidence>
<dbReference type="Proteomes" id="UP000297706">
    <property type="component" value="Unassembled WGS sequence"/>
</dbReference>
<evidence type="ECO:0000256" key="1">
    <source>
        <dbReference type="ARBA" id="ARBA00007274"/>
    </source>
</evidence>
<dbReference type="Gene3D" id="1.10.3130.10">
    <property type="entry name" value="serine acetyltransferase, domain 1"/>
    <property type="match status" value="1"/>
</dbReference>
<organism evidence="7 8">
    <name type="scientific">Methylotenera oryzisoli</name>
    <dbReference type="NCBI Taxonomy" id="2080758"/>
    <lineage>
        <taxon>Bacteria</taxon>
        <taxon>Pseudomonadati</taxon>
        <taxon>Pseudomonadota</taxon>
        <taxon>Betaproteobacteria</taxon>
        <taxon>Nitrosomonadales</taxon>
        <taxon>Methylophilaceae</taxon>
        <taxon>Methylotenera</taxon>
    </lineage>
</organism>
<dbReference type="EMBL" id="PQVH01000008">
    <property type="protein sequence ID" value="TFW71891.1"/>
    <property type="molecule type" value="Genomic_DNA"/>
</dbReference>
<evidence type="ECO:0000313" key="8">
    <source>
        <dbReference type="Proteomes" id="UP000297706"/>
    </source>
</evidence>
<dbReference type="AlphaFoldDB" id="A0A4Y9VTG2"/>
<dbReference type="InterPro" id="IPR042122">
    <property type="entry name" value="Ser_AcTrfase_N_sf"/>
</dbReference>
<dbReference type="GO" id="GO:0008652">
    <property type="term" value="P:amino acid biosynthetic process"/>
    <property type="evidence" value="ECO:0007669"/>
    <property type="project" value="UniProtKB-KW"/>
</dbReference>
<dbReference type="InterPro" id="IPR011004">
    <property type="entry name" value="Trimer_LpxA-like_sf"/>
</dbReference>
<dbReference type="InterPro" id="IPR045304">
    <property type="entry name" value="LbH_SAT"/>
</dbReference>
<evidence type="ECO:0000256" key="6">
    <source>
        <dbReference type="ARBA" id="ARBA00049486"/>
    </source>
</evidence>
<keyword evidence="8" id="KW-1185">Reference proteome</keyword>
<proteinExistence type="inferred from homology"/>
<comment type="caution">
    <text evidence="7">The sequence shown here is derived from an EMBL/GenBank/DDBJ whole genome shotgun (WGS) entry which is preliminary data.</text>
</comment>
<dbReference type="NCBIfam" id="NF041874">
    <property type="entry name" value="EPS_EpsC"/>
    <property type="match status" value="1"/>
</dbReference>
<evidence type="ECO:0000256" key="5">
    <source>
        <dbReference type="ARBA" id="ARBA00023315"/>
    </source>
</evidence>
<dbReference type="InterPro" id="IPR053376">
    <property type="entry name" value="Serine_acetyltransferase"/>
</dbReference>